<feature type="region of interest" description="Disordered" evidence="11">
    <location>
        <begin position="81"/>
        <end position="142"/>
    </location>
</feature>
<keyword evidence="6 12" id="KW-0812">Transmembrane</keyword>
<reference evidence="15 16" key="1">
    <citation type="submission" date="2020-08" db="EMBL/GenBank/DDBJ databases">
        <title>Sequencing the genomes of 1000 actinobacteria strains.</title>
        <authorList>
            <person name="Klenk H.-P."/>
        </authorList>
    </citation>
    <scope>NUCLEOTIDE SEQUENCE [LARGE SCALE GENOMIC DNA]</scope>
    <source>
        <strain evidence="15 16">DSM 45582</strain>
    </source>
</reference>
<feature type="transmembrane region" description="Helical" evidence="12">
    <location>
        <begin position="12"/>
        <end position="36"/>
    </location>
</feature>
<dbReference type="PANTHER" id="PTHR45436:SF5">
    <property type="entry name" value="SENSOR HISTIDINE KINASE TRCS"/>
    <property type="match status" value="1"/>
</dbReference>
<gene>
    <name evidence="15" type="ORF">BJ969_003872</name>
</gene>
<comment type="subcellular location">
    <subcellularLocation>
        <location evidence="2">Cell membrane</location>
    </subcellularLocation>
</comment>
<dbReference type="EC" id="2.7.13.3" evidence="3"/>
<dbReference type="SMART" id="SM00387">
    <property type="entry name" value="HATPase_c"/>
    <property type="match status" value="1"/>
</dbReference>
<evidence type="ECO:0000256" key="2">
    <source>
        <dbReference type="ARBA" id="ARBA00004236"/>
    </source>
</evidence>
<dbReference type="CDD" id="cd00075">
    <property type="entry name" value="HATPase"/>
    <property type="match status" value="1"/>
</dbReference>
<dbReference type="SMART" id="SM00304">
    <property type="entry name" value="HAMP"/>
    <property type="match status" value="1"/>
</dbReference>
<feature type="region of interest" description="Disordered" evidence="11">
    <location>
        <begin position="468"/>
        <end position="489"/>
    </location>
</feature>
<dbReference type="GO" id="GO:0005886">
    <property type="term" value="C:plasma membrane"/>
    <property type="evidence" value="ECO:0007669"/>
    <property type="project" value="UniProtKB-SubCell"/>
</dbReference>
<organism evidence="15 16">
    <name type="scientific">Saccharopolyspora gloriosae</name>
    <dbReference type="NCBI Taxonomy" id="455344"/>
    <lineage>
        <taxon>Bacteria</taxon>
        <taxon>Bacillati</taxon>
        <taxon>Actinomycetota</taxon>
        <taxon>Actinomycetes</taxon>
        <taxon>Pseudonocardiales</taxon>
        <taxon>Pseudonocardiaceae</taxon>
        <taxon>Saccharopolyspora</taxon>
    </lineage>
</organism>
<feature type="transmembrane region" description="Helical" evidence="12">
    <location>
        <begin position="182"/>
        <end position="203"/>
    </location>
</feature>
<dbReference type="CDD" id="cd00082">
    <property type="entry name" value="HisKA"/>
    <property type="match status" value="1"/>
</dbReference>
<evidence type="ECO:0000259" key="13">
    <source>
        <dbReference type="PROSITE" id="PS50109"/>
    </source>
</evidence>
<dbReference type="SMART" id="SM00388">
    <property type="entry name" value="HisKA"/>
    <property type="match status" value="1"/>
</dbReference>
<evidence type="ECO:0000256" key="9">
    <source>
        <dbReference type="ARBA" id="ARBA00023012"/>
    </source>
</evidence>
<evidence type="ECO:0000313" key="16">
    <source>
        <dbReference type="Proteomes" id="UP000580474"/>
    </source>
</evidence>
<evidence type="ECO:0000313" key="15">
    <source>
        <dbReference type="EMBL" id="MBB5070784.1"/>
    </source>
</evidence>
<dbReference type="InterPro" id="IPR036890">
    <property type="entry name" value="HATPase_C_sf"/>
</dbReference>
<dbReference type="InterPro" id="IPR050428">
    <property type="entry name" value="TCS_sensor_his_kinase"/>
</dbReference>
<keyword evidence="9" id="KW-0902">Two-component regulatory system</keyword>
<name>A0A840NGS1_9PSEU</name>
<dbReference type="InterPro" id="IPR036097">
    <property type="entry name" value="HisK_dim/P_sf"/>
</dbReference>
<keyword evidence="4" id="KW-0597">Phosphoprotein</keyword>
<dbReference type="Pfam" id="PF00672">
    <property type="entry name" value="HAMP"/>
    <property type="match status" value="1"/>
</dbReference>
<evidence type="ECO:0000256" key="3">
    <source>
        <dbReference type="ARBA" id="ARBA00012438"/>
    </source>
</evidence>
<evidence type="ECO:0000256" key="1">
    <source>
        <dbReference type="ARBA" id="ARBA00000085"/>
    </source>
</evidence>
<dbReference type="Gene3D" id="6.10.340.10">
    <property type="match status" value="1"/>
</dbReference>
<dbReference type="AlphaFoldDB" id="A0A840NGS1"/>
<comment type="catalytic activity">
    <reaction evidence="1">
        <text>ATP + protein L-histidine = ADP + protein N-phospho-L-histidine.</text>
        <dbReference type="EC" id="2.7.13.3"/>
    </reaction>
</comment>
<proteinExistence type="predicted"/>
<dbReference type="Gene3D" id="3.30.565.10">
    <property type="entry name" value="Histidine kinase-like ATPase, C-terminal domain"/>
    <property type="match status" value="1"/>
</dbReference>
<dbReference type="InterPro" id="IPR004358">
    <property type="entry name" value="Sig_transdc_His_kin-like_C"/>
</dbReference>
<dbReference type="Proteomes" id="UP000580474">
    <property type="component" value="Unassembled WGS sequence"/>
</dbReference>
<dbReference type="InterPro" id="IPR005467">
    <property type="entry name" value="His_kinase_dom"/>
</dbReference>
<dbReference type="SUPFAM" id="SSF158472">
    <property type="entry name" value="HAMP domain-like"/>
    <property type="match status" value="1"/>
</dbReference>
<dbReference type="CDD" id="cd06225">
    <property type="entry name" value="HAMP"/>
    <property type="match status" value="1"/>
</dbReference>
<evidence type="ECO:0000256" key="7">
    <source>
        <dbReference type="ARBA" id="ARBA00022777"/>
    </source>
</evidence>
<dbReference type="Pfam" id="PF00512">
    <property type="entry name" value="HisKA"/>
    <property type="match status" value="1"/>
</dbReference>
<dbReference type="InterPro" id="IPR003594">
    <property type="entry name" value="HATPase_dom"/>
</dbReference>
<evidence type="ECO:0000256" key="12">
    <source>
        <dbReference type="SAM" id="Phobius"/>
    </source>
</evidence>
<dbReference type="PANTHER" id="PTHR45436">
    <property type="entry name" value="SENSOR HISTIDINE KINASE YKOH"/>
    <property type="match status" value="1"/>
</dbReference>
<evidence type="ECO:0000259" key="14">
    <source>
        <dbReference type="PROSITE" id="PS50885"/>
    </source>
</evidence>
<protein>
    <recommendedName>
        <fullName evidence="3">histidine kinase</fullName>
        <ecNumber evidence="3">2.7.13.3</ecNumber>
    </recommendedName>
</protein>
<keyword evidence="8 12" id="KW-1133">Transmembrane helix</keyword>
<dbReference type="RefSeq" id="WP_184480631.1">
    <property type="nucleotide sequence ID" value="NZ_JACHIV010000001.1"/>
</dbReference>
<dbReference type="InterPro" id="IPR003661">
    <property type="entry name" value="HisK_dim/P_dom"/>
</dbReference>
<dbReference type="Pfam" id="PF02518">
    <property type="entry name" value="HATPase_c"/>
    <property type="match status" value="1"/>
</dbReference>
<keyword evidence="10 12" id="KW-0472">Membrane</keyword>
<dbReference type="PROSITE" id="PS50109">
    <property type="entry name" value="HIS_KIN"/>
    <property type="match status" value="1"/>
</dbReference>
<keyword evidence="7 15" id="KW-0418">Kinase</keyword>
<dbReference type="InterPro" id="IPR003660">
    <property type="entry name" value="HAMP_dom"/>
</dbReference>
<accession>A0A840NGS1</accession>
<evidence type="ECO:0000256" key="10">
    <source>
        <dbReference type="ARBA" id="ARBA00023136"/>
    </source>
</evidence>
<dbReference type="PRINTS" id="PR00344">
    <property type="entry name" value="BCTRLSENSOR"/>
</dbReference>
<evidence type="ECO:0000256" key="6">
    <source>
        <dbReference type="ARBA" id="ARBA00022692"/>
    </source>
</evidence>
<keyword evidence="5" id="KW-0808">Transferase</keyword>
<dbReference type="PROSITE" id="PS50885">
    <property type="entry name" value="HAMP"/>
    <property type="match status" value="1"/>
</dbReference>
<evidence type="ECO:0000256" key="5">
    <source>
        <dbReference type="ARBA" id="ARBA00022679"/>
    </source>
</evidence>
<dbReference type="SUPFAM" id="SSF47384">
    <property type="entry name" value="Homodimeric domain of signal transducing histidine kinase"/>
    <property type="match status" value="1"/>
</dbReference>
<keyword evidence="16" id="KW-1185">Reference proteome</keyword>
<comment type="caution">
    <text evidence="15">The sequence shown here is derived from an EMBL/GenBank/DDBJ whole genome shotgun (WGS) entry which is preliminary data.</text>
</comment>
<sequence>MRDRLLLRRLSIRARTTITATTIVALAVVAIGAVLVGHLNGRLNEELDAALQEQLSAASASVVAGSGIPEEPSGTVRVRAVPADDPAGSVPARPDLEPGSAPMTGELADTLEPPAPADLPEPVAPAEPVDPAEQLGPRPIPAGAESMAPLRTATATVVTPTGNQTLIASASTRSVQRATETAATGLLFGMPVLLAVVATLTWFSTGRALRPVEAIRHEFTRLSAQDLRGRMPVPASGDEIARLALTLNDTLDRLDDSVRRQRRFVADASHELRSPLAALRTPLEVAQAHPDRAHWPSIAEGTLHDLDRLERLTSDLLALARIDGTTPAPGDELDLSSLTADTVARRAPAEPQRAVELEPGIVVRGHRTHLARLITNLLDNAEAHAEHRVALRLRAEDGCARLDVVDDGPGIPVESRDQVFERFARLDTARAREQGGSGLGLALVREIADLHHGSVVINDSDRGAHFTARFPLSAPSGSAQRPDGDAPRS</sequence>
<dbReference type="EMBL" id="JACHIV010000001">
    <property type="protein sequence ID" value="MBB5070784.1"/>
    <property type="molecule type" value="Genomic_DNA"/>
</dbReference>
<evidence type="ECO:0000256" key="4">
    <source>
        <dbReference type="ARBA" id="ARBA00022553"/>
    </source>
</evidence>
<feature type="compositionally biased region" description="Pro residues" evidence="11">
    <location>
        <begin position="113"/>
        <end position="125"/>
    </location>
</feature>
<feature type="domain" description="Histidine kinase" evidence="13">
    <location>
        <begin position="267"/>
        <end position="474"/>
    </location>
</feature>
<feature type="domain" description="HAMP" evidence="14">
    <location>
        <begin position="206"/>
        <end position="259"/>
    </location>
</feature>
<dbReference type="Gene3D" id="1.10.287.130">
    <property type="match status" value="1"/>
</dbReference>
<evidence type="ECO:0000256" key="8">
    <source>
        <dbReference type="ARBA" id="ARBA00022989"/>
    </source>
</evidence>
<dbReference type="SUPFAM" id="SSF55874">
    <property type="entry name" value="ATPase domain of HSP90 chaperone/DNA topoisomerase II/histidine kinase"/>
    <property type="match status" value="1"/>
</dbReference>
<dbReference type="GO" id="GO:0000155">
    <property type="term" value="F:phosphorelay sensor kinase activity"/>
    <property type="evidence" value="ECO:0007669"/>
    <property type="project" value="InterPro"/>
</dbReference>
<evidence type="ECO:0000256" key="11">
    <source>
        <dbReference type="SAM" id="MobiDB-lite"/>
    </source>
</evidence>